<dbReference type="EMBL" id="AECZ01000011">
    <property type="protein sequence ID" value="EFL51218.1"/>
    <property type="molecule type" value="Genomic_DNA"/>
</dbReference>
<evidence type="ECO:0008006" key="4">
    <source>
        <dbReference type="Google" id="ProtNLM"/>
    </source>
</evidence>
<dbReference type="OrthoDB" id="5457380at2"/>
<sequence length="157" mass="17174" precursor="true">MFRVRILAILVMLGLVLTALPALAKEHKEKKEKAVPDVTGVWKGTSDTVAMGKLGHADAVHSPQFLHADWTLTIDKQEGRAFYGTKASARAKETVVGVIDGAAKLYMADDDGVYIGKLTGKNTMIITYVEGTKESKVASITHYRREAADQKKEESKK</sequence>
<keyword evidence="1" id="KW-0732">Signal</keyword>
<evidence type="ECO:0000313" key="2">
    <source>
        <dbReference type="EMBL" id="EFL51218.1"/>
    </source>
</evidence>
<keyword evidence="3" id="KW-1185">Reference proteome</keyword>
<organism evidence="2 3">
    <name type="scientific">Solidesulfovibrio fructosivorans JJ]</name>
    <dbReference type="NCBI Taxonomy" id="596151"/>
    <lineage>
        <taxon>Bacteria</taxon>
        <taxon>Pseudomonadati</taxon>
        <taxon>Thermodesulfobacteriota</taxon>
        <taxon>Desulfovibrionia</taxon>
        <taxon>Desulfovibrionales</taxon>
        <taxon>Desulfovibrionaceae</taxon>
        <taxon>Solidesulfovibrio</taxon>
    </lineage>
</organism>
<reference evidence="2 3" key="1">
    <citation type="submission" date="2010-08" db="EMBL/GenBank/DDBJ databases">
        <title>The draft genome of Desulfovibrio fructosovorans JJ.</title>
        <authorList>
            <consortium name="US DOE Joint Genome Institute (JGI-PGF)"/>
            <person name="Lucas S."/>
            <person name="Copeland A."/>
            <person name="Lapidus A."/>
            <person name="Cheng J.-F."/>
            <person name="Bruce D."/>
            <person name="Goodwin L."/>
            <person name="Pitluck S."/>
            <person name="Land M.L."/>
            <person name="Hauser L."/>
            <person name="Chang Y.-J."/>
            <person name="Jeffries C."/>
            <person name="Wall J.D."/>
            <person name="Stahl D.A."/>
            <person name="Arkin A.P."/>
            <person name="Dehal P."/>
            <person name="Stolyar S.M."/>
            <person name="Hazen T.C."/>
            <person name="Woyke T.J."/>
        </authorList>
    </citation>
    <scope>NUCLEOTIDE SEQUENCE [LARGE SCALE GENOMIC DNA]</scope>
    <source>
        <strain evidence="2 3">JJ</strain>
    </source>
</reference>
<protein>
    <recommendedName>
        <fullName evidence="4">Lipocalin-like domain-containing protein</fullName>
    </recommendedName>
</protein>
<dbReference type="eggNOG" id="ENOG5033CUX">
    <property type="taxonomic scope" value="Bacteria"/>
</dbReference>
<dbReference type="RefSeq" id="WP_005993331.1">
    <property type="nucleotide sequence ID" value="NZ_AECZ01000011.1"/>
</dbReference>
<feature type="signal peptide" evidence="1">
    <location>
        <begin position="1"/>
        <end position="24"/>
    </location>
</feature>
<feature type="chain" id="PRO_5003147984" description="Lipocalin-like domain-containing protein" evidence="1">
    <location>
        <begin position="25"/>
        <end position="157"/>
    </location>
</feature>
<evidence type="ECO:0000256" key="1">
    <source>
        <dbReference type="SAM" id="SignalP"/>
    </source>
</evidence>
<accession>E1JWC1</accession>
<dbReference type="Proteomes" id="UP000006250">
    <property type="component" value="Unassembled WGS sequence"/>
</dbReference>
<name>E1JWC1_SOLFR</name>
<gene>
    <name evidence="2" type="ORF">DesfrDRAFT_1920</name>
</gene>
<proteinExistence type="predicted"/>
<evidence type="ECO:0000313" key="3">
    <source>
        <dbReference type="Proteomes" id="UP000006250"/>
    </source>
</evidence>
<comment type="caution">
    <text evidence="2">The sequence shown here is derived from an EMBL/GenBank/DDBJ whole genome shotgun (WGS) entry which is preliminary data.</text>
</comment>
<dbReference type="AlphaFoldDB" id="E1JWC1"/>